<gene>
    <name evidence="3" type="ORF">RHS04_09549</name>
</gene>
<dbReference type="AlphaFoldDB" id="A0A8H7LEP4"/>
<name>A0A8H7LEP4_9AGAM</name>
<feature type="compositionally biased region" description="Low complexity" evidence="1">
    <location>
        <begin position="289"/>
        <end position="346"/>
    </location>
</feature>
<proteinExistence type="predicted"/>
<sequence length="429" mass="43511">MLFNPSAILAVLGVLSVLPAYATHESSLPSVRRSLASKLERRAEKIKRQQDAQKSLTLEASQIAKGLANDGQQGGGDPGQVPSLTSTNNFINFCLTQNVPLTNGQQVRGGSCNGVPMGRIIGSNKMPSAKFVSPKNGDTIQANTAFTIRMAISNMVTGNFVNPTSNYYSAPQQVDGSGTVIGHSHVTVELLSSLDQTTVTDPQKFAFFKGLNNAAQGGVLTADVTAGLPAGPYRMCSINSAANHQPVLVAVAQRGSVDDCVYIQVGNANGGNGGNGNAGGGQGGGNSNNGGNNQNNGGNNQNNGGNNQNNGGNNQNNGGNNQNNGGNNQNNGGNNQNNGGNNSNNGGNKGGNFQTFAGALGGAAPSVTAGGKGFLINGDSFINKNGALQRSCDIQKNACADAANSSGNKAPLTVAACETQAQQCSAAIS</sequence>
<feature type="compositionally biased region" description="Gly residues" evidence="1">
    <location>
        <begin position="271"/>
        <end position="288"/>
    </location>
</feature>
<evidence type="ECO:0000313" key="4">
    <source>
        <dbReference type="Proteomes" id="UP000650582"/>
    </source>
</evidence>
<dbReference type="EMBL" id="JACYCC010000398">
    <property type="protein sequence ID" value="KAF8666716.1"/>
    <property type="molecule type" value="Genomic_DNA"/>
</dbReference>
<comment type="caution">
    <text evidence="3">The sequence shown here is derived from an EMBL/GenBank/DDBJ whole genome shotgun (WGS) entry which is preliminary data.</text>
</comment>
<protein>
    <submittedName>
        <fullName evidence="3">Ribosomal protein s17</fullName>
    </submittedName>
</protein>
<keyword evidence="3" id="KW-0687">Ribonucleoprotein</keyword>
<evidence type="ECO:0000256" key="2">
    <source>
        <dbReference type="SAM" id="SignalP"/>
    </source>
</evidence>
<dbReference type="PANTHER" id="PTHR34587:SF2">
    <property type="entry name" value="G-PROTEIN COUPLED RECEPTORS FAMILY 1 PROFILE DOMAIN-CONTAINING PROTEIN"/>
    <property type="match status" value="1"/>
</dbReference>
<dbReference type="Proteomes" id="UP000650582">
    <property type="component" value="Unassembled WGS sequence"/>
</dbReference>
<evidence type="ECO:0000256" key="1">
    <source>
        <dbReference type="SAM" id="MobiDB-lite"/>
    </source>
</evidence>
<organism evidence="3 4">
    <name type="scientific">Rhizoctonia solani</name>
    <dbReference type="NCBI Taxonomy" id="456999"/>
    <lineage>
        <taxon>Eukaryota</taxon>
        <taxon>Fungi</taxon>
        <taxon>Dikarya</taxon>
        <taxon>Basidiomycota</taxon>
        <taxon>Agaricomycotina</taxon>
        <taxon>Agaricomycetes</taxon>
        <taxon>Cantharellales</taxon>
        <taxon>Ceratobasidiaceae</taxon>
        <taxon>Rhizoctonia</taxon>
    </lineage>
</organism>
<reference evidence="3" key="1">
    <citation type="submission" date="2020-09" db="EMBL/GenBank/DDBJ databases">
        <title>Comparative genome analyses of four rice-infecting Rhizoctonia solani isolates reveal extensive enrichment of homogalacturonan modification genes.</title>
        <authorList>
            <person name="Lee D.-Y."/>
            <person name="Jeon J."/>
            <person name="Kim K.-T."/>
            <person name="Cheong K."/>
            <person name="Song H."/>
            <person name="Choi G."/>
            <person name="Ko J."/>
            <person name="Opiyo S.O."/>
            <person name="Zuo S."/>
            <person name="Madhav S."/>
            <person name="Lee Y.-H."/>
            <person name="Wang G.-L."/>
        </authorList>
    </citation>
    <scope>NUCLEOTIDE SEQUENCE</scope>
    <source>
        <strain evidence="3">AG1-IA YN-7</strain>
    </source>
</reference>
<feature type="region of interest" description="Disordered" evidence="1">
    <location>
        <begin position="271"/>
        <end position="350"/>
    </location>
</feature>
<dbReference type="GO" id="GO:0005840">
    <property type="term" value="C:ribosome"/>
    <property type="evidence" value="ECO:0007669"/>
    <property type="project" value="UniProtKB-KW"/>
</dbReference>
<accession>A0A8H7LEP4</accession>
<feature type="chain" id="PRO_5034022034" evidence="2">
    <location>
        <begin position="23"/>
        <end position="429"/>
    </location>
</feature>
<evidence type="ECO:0000313" key="3">
    <source>
        <dbReference type="EMBL" id="KAF8666716.1"/>
    </source>
</evidence>
<keyword evidence="2" id="KW-0732">Signal</keyword>
<feature type="signal peptide" evidence="2">
    <location>
        <begin position="1"/>
        <end position="22"/>
    </location>
</feature>
<keyword evidence="3" id="KW-0689">Ribosomal protein</keyword>
<dbReference type="PANTHER" id="PTHR34587">
    <property type="entry name" value="VWFA DOMAIN-CONTAINING PROTEIN"/>
    <property type="match status" value="1"/>
</dbReference>
<dbReference type="InterPro" id="IPR053216">
    <property type="entry name" value="Appressorial_penetr-assoc"/>
</dbReference>